<dbReference type="GO" id="GO:0045892">
    <property type="term" value="P:negative regulation of DNA-templated transcription"/>
    <property type="evidence" value="ECO:0007669"/>
    <property type="project" value="TreeGrafter"/>
</dbReference>
<dbReference type="CDD" id="cd09579">
    <property type="entry name" value="SAM_Samd7_11"/>
    <property type="match status" value="1"/>
</dbReference>
<evidence type="ECO:0000313" key="4">
    <source>
        <dbReference type="Proteomes" id="UP000327468"/>
    </source>
</evidence>
<keyword evidence="4" id="KW-1185">Reference proteome</keyword>
<protein>
    <recommendedName>
        <fullName evidence="2">SAM domain-containing protein</fullName>
    </recommendedName>
</protein>
<sequence length="510" mass="56407">MISVELKDVQGVCICVMTPRDQLRKMTALGEQDDKHWYRLVNSMSVGELRQRQELMMRNPMALNPQVLAQTQQRLQLEPRFIDSVELVPPTDIVSSSESRPLAPPLPPQSAVLTGRAFSSAGGYGFLPPESMETVARRQEIIHKQNIARIEMNAILQQKELENQQKTLLTNMENPLVYQHISHPSPAVFRGRHRLHDGHDVFDLHANSFLMSSPYPPISTLQRERGRRPSRRAASQKFSDSSAVFQSERNQTEEKNVDESPGGASGEEKEPEPEGRVETSSDVNANANVKSQQAKVELTGRKSYRNGEQSKVCVSAQTGCTNTDAANGEKDMGKFLFPPTTSLSAFSYMFPLGGNTLLPPAHANMFLNTDEISAVEDLRKWTVDDVYNFISNIPSCSEQAQTFKDHMIDGETLPLLTEDHLLDTLGLKLGPALKIRSQVLRRIGGALCMAAPPLAAPPLQPTLEKHVERSRDVISPLTCSSELTRSPSVGECETLRPPAGHTPTARSDSA</sequence>
<feature type="compositionally biased region" description="Basic and acidic residues" evidence="1">
    <location>
        <begin position="266"/>
        <end position="279"/>
    </location>
</feature>
<dbReference type="GO" id="GO:0005634">
    <property type="term" value="C:nucleus"/>
    <property type="evidence" value="ECO:0007669"/>
    <property type="project" value="TreeGrafter"/>
</dbReference>
<name>A0A5N5PK61_PANHP</name>
<dbReference type="GO" id="GO:0042393">
    <property type="term" value="F:histone binding"/>
    <property type="evidence" value="ECO:0007669"/>
    <property type="project" value="TreeGrafter"/>
</dbReference>
<accession>A0A5N5PK61</accession>
<dbReference type="GO" id="GO:0003682">
    <property type="term" value="F:chromatin binding"/>
    <property type="evidence" value="ECO:0007669"/>
    <property type="project" value="TreeGrafter"/>
</dbReference>
<feature type="domain" description="SAM" evidence="2">
    <location>
        <begin position="381"/>
        <end position="427"/>
    </location>
</feature>
<gene>
    <name evidence="3" type="ORF">PHYPO_G00197720</name>
</gene>
<evidence type="ECO:0000256" key="1">
    <source>
        <dbReference type="SAM" id="MobiDB-lite"/>
    </source>
</evidence>
<feature type="region of interest" description="Disordered" evidence="1">
    <location>
        <begin position="482"/>
        <end position="510"/>
    </location>
</feature>
<evidence type="ECO:0000313" key="3">
    <source>
        <dbReference type="EMBL" id="KAB5579678.1"/>
    </source>
</evidence>
<organism evidence="3 4">
    <name type="scientific">Pangasianodon hypophthalmus</name>
    <name type="common">Striped catfish</name>
    <name type="synonym">Helicophagus hypophthalmus</name>
    <dbReference type="NCBI Taxonomy" id="310915"/>
    <lineage>
        <taxon>Eukaryota</taxon>
        <taxon>Metazoa</taxon>
        <taxon>Chordata</taxon>
        <taxon>Craniata</taxon>
        <taxon>Vertebrata</taxon>
        <taxon>Euteleostomi</taxon>
        <taxon>Actinopterygii</taxon>
        <taxon>Neopterygii</taxon>
        <taxon>Teleostei</taxon>
        <taxon>Ostariophysi</taxon>
        <taxon>Siluriformes</taxon>
        <taxon>Pangasiidae</taxon>
        <taxon>Pangasianodon</taxon>
    </lineage>
</organism>
<reference evidence="3 4" key="1">
    <citation type="submission" date="2019-06" db="EMBL/GenBank/DDBJ databases">
        <title>A chromosome-scale genome assembly of the striped catfish, Pangasianodon hypophthalmus.</title>
        <authorList>
            <person name="Wen M."/>
            <person name="Zahm M."/>
            <person name="Roques C."/>
            <person name="Cabau C."/>
            <person name="Klopp C."/>
            <person name="Donnadieu C."/>
            <person name="Jouanno E."/>
            <person name="Avarre J.-C."/>
            <person name="Campet M."/>
            <person name="Ha T.T.T."/>
            <person name="Dugue R."/>
            <person name="Lampietro C."/>
            <person name="Louis A."/>
            <person name="Herpin A."/>
            <person name="Echchiki A."/>
            <person name="Berthelot C."/>
            <person name="Parey E."/>
            <person name="Roest-Crollius H."/>
            <person name="Braasch I."/>
            <person name="Postlethwait J."/>
            <person name="Bobe J."/>
            <person name="Montfort J."/>
            <person name="Bouchez O."/>
            <person name="Begum T."/>
            <person name="Schartl M."/>
            <person name="Guiguen Y."/>
        </authorList>
    </citation>
    <scope>NUCLEOTIDE SEQUENCE [LARGE SCALE GENOMIC DNA]</scope>
    <source>
        <strain evidence="3 4">Indonesia</strain>
        <tissue evidence="3">Blood</tissue>
    </source>
</reference>
<dbReference type="PANTHER" id="PTHR12247">
    <property type="entry name" value="POLYCOMB GROUP PROTEIN"/>
    <property type="match status" value="1"/>
</dbReference>
<dbReference type="Gene3D" id="1.10.150.50">
    <property type="entry name" value="Transcription Factor, Ets-1"/>
    <property type="match status" value="1"/>
</dbReference>
<feature type="compositionally biased region" description="Polar residues" evidence="1">
    <location>
        <begin position="236"/>
        <end position="249"/>
    </location>
</feature>
<dbReference type="InterPro" id="IPR013761">
    <property type="entry name" value="SAM/pointed_sf"/>
</dbReference>
<dbReference type="SMART" id="SM00454">
    <property type="entry name" value="SAM"/>
    <property type="match status" value="1"/>
</dbReference>
<dbReference type="SUPFAM" id="SSF47769">
    <property type="entry name" value="SAM/Pointed domain"/>
    <property type="match status" value="1"/>
</dbReference>
<dbReference type="InterPro" id="IPR050548">
    <property type="entry name" value="PcG_chromatin_remod_factors"/>
</dbReference>
<dbReference type="AlphaFoldDB" id="A0A5N5PK61"/>
<dbReference type="Proteomes" id="UP000327468">
    <property type="component" value="Chromosome 4"/>
</dbReference>
<comment type="caution">
    <text evidence="3">The sequence shown here is derived from an EMBL/GenBank/DDBJ whole genome shotgun (WGS) entry which is preliminary data.</text>
</comment>
<feature type="compositionally biased region" description="Polar residues" evidence="1">
    <location>
        <begin position="280"/>
        <end position="294"/>
    </location>
</feature>
<dbReference type="InterPro" id="IPR001660">
    <property type="entry name" value="SAM"/>
</dbReference>
<dbReference type="EMBL" id="VFJC01000005">
    <property type="protein sequence ID" value="KAB5579678.1"/>
    <property type="molecule type" value="Genomic_DNA"/>
</dbReference>
<dbReference type="PROSITE" id="PS50105">
    <property type="entry name" value="SAM_DOMAIN"/>
    <property type="match status" value="1"/>
</dbReference>
<evidence type="ECO:0000259" key="2">
    <source>
        <dbReference type="PROSITE" id="PS50105"/>
    </source>
</evidence>
<dbReference type="Pfam" id="PF00536">
    <property type="entry name" value="SAM_1"/>
    <property type="match status" value="1"/>
</dbReference>
<proteinExistence type="predicted"/>
<dbReference type="PANTHER" id="PTHR12247:SF89">
    <property type="entry name" value="STERILE ALPHA MOTIF DOMAIN-CONTAINING PROTEIN 7"/>
    <property type="match status" value="1"/>
</dbReference>
<feature type="region of interest" description="Disordered" evidence="1">
    <location>
        <begin position="213"/>
        <end position="297"/>
    </location>
</feature>